<comment type="caution">
    <text evidence="11">The sequence shown here is derived from an EMBL/GenBank/DDBJ whole genome shotgun (WGS) entry which is preliminary data.</text>
</comment>
<evidence type="ECO:0000313" key="12">
    <source>
        <dbReference type="Proteomes" id="UP001458880"/>
    </source>
</evidence>
<feature type="signal peptide" evidence="9">
    <location>
        <begin position="1"/>
        <end position="23"/>
    </location>
</feature>
<dbReference type="Gene3D" id="3.40.50.1820">
    <property type="entry name" value="alpha/beta hydrolase"/>
    <property type="match status" value="1"/>
</dbReference>
<proteinExistence type="inferred from homology"/>
<sequence>MHTVVRMKLLLVLLMLDCMCASADVWEFFGPKLRSRRRSLENENAVHDYVKDLTKKYDYPLEVHKVISRQGYILTLHRLPFGRKSNATKRARPSVLLHLGMFGSPECFLFRGPQHDLPYILADAGYDMWILNNRGSTYSKAHVNLNPERDKTFWDFSFHEQGVYDLPQIIDYVLNLTRQKDLFFIGYSMGATIGHVMCSTRPEYNAKIRHFVNFAPVTDTVHILPPSYNIVFSVFPEFVKSLRAQNITELFPRRALAGNILRSLCQNGSSMQSICVASIFLIVGVDYKQFNPELFPHIFRYFPDGSSLKTAEHFIQIMSTGIFREYDYGTTGNRIMYGSDAPPKYNLSQVTAATSIYYGAGDIISTKADCEYLAKKLPNAMGLFKIPYHHFNHMDFMWATNVRQLLYDPLVNLLNKYK</sequence>
<evidence type="ECO:0000256" key="4">
    <source>
        <dbReference type="ARBA" id="ARBA00022963"/>
    </source>
</evidence>
<keyword evidence="6" id="KW-0325">Glycoprotein</keyword>
<name>A0AAW1JU13_POPJA</name>
<dbReference type="InterPro" id="IPR000073">
    <property type="entry name" value="AB_hydrolase_1"/>
</dbReference>
<comment type="similarity">
    <text evidence="1 7">Belongs to the AB hydrolase superfamily. Lipase family.</text>
</comment>
<evidence type="ECO:0000259" key="10">
    <source>
        <dbReference type="Pfam" id="PF00561"/>
    </source>
</evidence>
<evidence type="ECO:0000256" key="7">
    <source>
        <dbReference type="PIRNR" id="PIRNR000862"/>
    </source>
</evidence>
<feature type="chain" id="PRO_5043676840" description="Lipase" evidence="9">
    <location>
        <begin position="24"/>
        <end position="418"/>
    </location>
</feature>
<evidence type="ECO:0000313" key="11">
    <source>
        <dbReference type="EMBL" id="KAK9708415.1"/>
    </source>
</evidence>
<keyword evidence="5" id="KW-0443">Lipid metabolism</keyword>
<accession>A0AAW1JU13</accession>
<evidence type="ECO:0000256" key="2">
    <source>
        <dbReference type="ARBA" id="ARBA00022729"/>
    </source>
</evidence>
<evidence type="ECO:0000256" key="8">
    <source>
        <dbReference type="PIRSR" id="PIRSR000862-1"/>
    </source>
</evidence>
<gene>
    <name evidence="11" type="ORF">QE152_g27224</name>
</gene>
<dbReference type="Pfam" id="PF00561">
    <property type="entry name" value="Abhydrolase_1"/>
    <property type="match status" value="1"/>
</dbReference>
<dbReference type="AlphaFoldDB" id="A0AAW1JU13"/>
<dbReference type="PANTHER" id="PTHR11005">
    <property type="entry name" value="LYSOSOMAL ACID LIPASE-RELATED"/>
    <property type="match status" value="1"/>
</dbReference>
<feature type="active site" description="Nucleophile" evidence="8">
    <location>
        <position position="188"/>
    </location>
</feature>
<dbReference type="EMBL" id="JASPKY010000330">
    <property type="protein sequence ID" value="KAK9708415.1"/>
    <property type="molecule type" value="Genomic_DNA"/>
</dbReference>
<keyword evidence="3 7" id="KW-0378">Hydrolase</keyword>
<evidence type="ECO:0000256" key="5">
    <source>
        <dbReference type="ARBA" id="ARBA00023098"/>
    </source>
</evidence>
<evidence type="ECO:0000256" key="1">
    <source>
        <dbReference type="ARBA" id="ARBA00010701"/>
    </source>
</evidence>
<evidence type="ECO:0000256" key="6">
    <source>
        <dbReference type="ARBA" id="ARBA00023180"/>
    </source>
</evidence>
<dbReference type="Proteomes" id="UP001458880">
    <property type="component" value="Unassembled WGS sequence"/>
</dbReference>
<dbReference type="SUPFAM" id="SSF53474">
    <property type="entry name" value="alpha/beta-Hydrolases"/>
    <property type="match status" value="1"/>
</dbReference>
<dbReference type="FunFam" id="3.40.50.1820:FF:000057">
    <property type="entry name" value="Lipase"/>
    <property type="match status" value="1"/>
</dbReference>
<feature type="active site" description="Charge relay system" evidence="8">
    <location>
        <position position="393"/>
    </location>
</feature>
<keyword evidence="2 9" id="KW-0732">Signal</keyword>
<keyword evidence="4 7" id="KW-0442">Lipid degradation</keyword>
<evidence type="ECO:0000256" key="9">
    <source>
        <dbReference type="SAM" id="SignalP"/>
    </source>
</evidence>
<dbReference type="PIRSF" id="PIRSF000862">
    <property type="entry name" value="Steryl_ester_lip"/>
    <property type="match status" value="1"/>
</dbReference>
<dbReference type="InterPro" id="IPR025483">
    <property type="entry name" value="Lipase_euk"/>
</dbReference>
<protein>
    <recommendedName>
        <fullName evidence="7">Lipase</fullName>
    </recommendedName>
</protein>
<feature type="active site" description="Charge relay system" evidence="8">
    <location>
        <position position="362"/>
    </location>
</feature>
<feature type="domain" description="AB hydrolase-1" evidence="10">
    <location>
        <begin position="93"/>
        <end position="237"/>
    </location>
</feature>
<dbReference type="GO" id="GO:0016042">
    <property type="term" value="P:lipid catabolic process"/>
    <property type="evidence" value="ECO:0007669"/>
    <property type="project" value="UniProtKB-KW"/>
</dbReference>
<organism evidence="11 12">
    <name type="scientific">Popillia japonica</name>
    <name type="common">Japanese beetle</name>
    <dbReference type="NCBI Taxonomy" id="7064"/>
    <lineage>
        <taxon>Eukaryota</taxon>
        <taxon>Metazoa</taxon>
        <taxon>Ecdysozoa</taxon>
        <taxon>Arthropoda</taxon>
        <taxon>Hexapoda</taxon>
        <taxon>Insecta</taxon>
        <taxon>Pterygota</taxon>
        <taxon>Neoptera</taxon>
        <taxon>Endopterygota</taxon>
        <taxon>Coleoptera</taxon>
        <taxon>Polyphaga</taxon>
        <taxon>Scarabaeiformia</taxon>
        <taxon>Scarabaeidae</taxon>
        <taxon>Rutelinae</taxon>
        <taxon>Popillia</taxon>
    </lineage>
</organism>
<dbReference type="GO" id="GO:0016788">
    <property type="term" value="F:hydrolase activity, acting on ester bonds"/>
    <property type="evidence" value="ECO:0007669"/>
    <property type="project" value="InterPro"/>
</dbReference>
<keyword evidence="12" id="KW-1185">Reference proteome</keyword>
<evidence type="ECO:0000256" key="3">
    <source>
        <dbReference type="ARBA" id="ARBA00022801"/>
    </source>
</evidence>
<dbReference type="InterPro" id="IPR029058">
    <property type="entry name" value="AB_hydrolase_fold"/>
</dbReference>
<reference evidence="11 12" key="1">
    <citation type="journal article" date="2024" name="BMC Genomics">
        <title>De novo assembly and annotation of Popillia japonica's genome with initial clues to its potential as an invasive pest.</title>
        <authorList>
            <person name="Cucini C."/>
            <person name="Boschi S."/>
            <person name="Funari R."/>
            <person name="Cardaioli E."/>
            <person name="Iannotti N."/>
            <person name="Marturano G."/>
            <person name="Paoli F."/>
            <person name="Bruttini M."/>
            <person name="Carapelli A."/>
            <person name="Frati F."/>
            <person name="Nardi F."/>
        </authorList>
    </citation>
    <scope>NUCLEOTIDE SEQUENCE [LARGE SCALE GENOMIC DNA]</scope>
    <source>
        <strain evidence="11">DMR45628</strain>
    </source>
</reference>